<protein>
    <recommendedName>
        <fullName evidence="2">Reverse transcriptase Ty1/copia-type domain-containing protein</fullName>
    </recommendedName>
</protein>
<name>A0ABN9XQP0_9DINO</name>
<accession>A0ABN9XQP0</accession>
<dbReference type="PANTHER" id="PTHR11439">
    <property type="entry name" value="GAG-POL-RELATED RETROTRANSPOSON"/>
    <property type="match status" value="1"/>
</dbReference>
<evidence type="ECO:0000313" key="3">
    <source>
        <dbReference type="EMBL" id="CAK0902270.1"/>
    </source>
</evidence>
<dbReference type="Proteomes" id="UP001189429">
    <property type="component" value="Unassembled WGS sequence"/>
</dbReference>
<evidence type="ECO:0000313" key="4">
    <source>
        <dbReference type="Proteomes" id="UP001189429"/>
    </source>
</evidence>
<feature type="non-terminal residue" evidence="3">
    <location>
        <position position="1"/>
    </location>
</feature>
<keyword evidence="1" id="KW-0812">Transmembrane</keyword>
<feature type="transmembrane region" description="Helical" evidence="1">
    <location>
        <begin position="822"/>
        <end position="842"/>
    </location>
</feature>
<dbReference type="EMBL" id="CAUYUJ010021048">
    <property type="protein sequence ID" value="CAK0902270.1"/>
    <property type="molecule type" value="Genomic_DNA"/>
</dbReference>
<feature type="domain" description="Reverse transcriptase Ty1/copia-type" evidence="2">
    <location>
        <begin position="303"/>
        <end position="438"/>
    </location>
</feature>
<evidence type="ECO:0000256" key="1">
    <source>
        <dbReference type="SAM" id="Phobius"/>
    </source>
</evidence>
<dbReference type="InterPro" id="IPR013103">
    <property type="entry name" value="RVT_2"/>
</dbReference>
<dbReference type="PANTHER" id="PTHR11439:SF483">
    <property type="entry name" value="PEPTIDE SYNTHASE GLIP-LIKE, PUTATIVE (AFU_ORTHOLOGUE AFUA_3G12920)-RELATED"/>
    <property type="match status" value="1"/>
</dbReference>
<organism evidence="3 4">
    <name type="scientific">Prorocentrum cordatum</name>
    <dbReference type="NCBI Taxonomy" id="2364126"/>
    <lineage>
        <taxon>Eukaryota</taxon>
        <taxon>Sar</taxon>
        <taxon>Alveolata</taxon>
        <taxon>Dinophyceae</taxon>
        <taxon>Prorocentrales</taxon>
        <taxon>Prorocentraceae</taxon>
        <taxon>Prorocentrum</taxon>
    </lineage>
</organism>
<dbReference type="Pfam" id="PF07727">
    <property type="entry name" value="RVT_2"/>
    <property type="match status" value="1"/>
</dbReference>
<keyword evidence="4" id="KW-1185">Reference proteome</keyword>
<keyword evidence="1" id="KW-0472">Membrane</keyword>
<sequence>ASIESRCITKLTLNHWIMGWVVRHAWWILSRYPVKEDGLTPCQHLKGRAHGGAICESGETVVYRIQSAPHHKADIRWGKAAWVGKDNRTDEHLLATAAGRRTARTINGRVEDQRWSKSPFNKVECAPWDSRAGPEAAPPPLRRRYITRAIVDRVGPAPGCDGCYGLGHPRTESCRDRIESLLKEEPPAQEQQGGMELGVIEMDWKGAVVTETPRRKQEVIAGLFVNMATAALALTCGAIPYDGDMGTSKHSLYDRESTYQNAFGARSGRRPGPSLVKQGREKEHIQMEEFQVFDRAPKNFAKGKHVCGKWVDDERYDDNGRASVRSRIVAAQFAWDVREDTFAGAPPLAAFRLAAPVASSLYPTGAGYDGMLALCDVSVAFFHAHIDAYIYVVPPKGEEPEGIVYQLMRALYGTRRASFLFQNLIMEVTVQVYYHKERLLMVIVHGDDFLAGGRRDALDWLDELAKSHFKVKVMPRVRSPRQRGVESGSFLKRTVTRCPEGFGIMHDRKHVEILVSTMLSRKIVKGNITKRTITPSSKTTGKDCREPADELSTEYATTYRSMAPTALYVAHGRFDIQQAVGYLRRGMVAPTWNRWLLLQRLASYLEQHPQFELLFEFQGMPKVIVAEVDSDWTSEPGRRSVDGGFLFIGSHLIDGWSGQQGNHALSSAVAEFAGVVNGSARGIWLRNVMLEMGIEVALQVNTGGSGAKGIASRLGRGKVRHLETKYFWAQEKVRDRTIAMAKIHTDVNRADIQTKPLEGPRFLKLLALLPLRTPSSGRTQVFGVMLATTMLGGVQSSAVIPYNQAVMVVGISTVAERIWTTMLTVIFGSTLAIALLATWIVYRIRKAPLRFLKGLWELVKADEDENGLVARPPAEEEYEQPIDRLEIEDRSRASRRTQTVPVPPYWTWGAVDLRAEWERLRTYHGQLKAQMVEDLLIGAGRK</sequence>
<proteinExistence type="predicted"/>
<dbReference type="CDD" id="cd09272">
    <property type="entry name" value="RNase_HI_RT_Ty1"/>
    <property type="match status" value="1"/>
</dbReference>
<feature type="transmembrane region" description="Helical" evidence="1">
    <location>
        <begin position="219"/>
        <end position="241"/>
    </location>
</feature>
<evidence type="ECO:0000259" key="2">
    <source>
        <dbReference type="Pfam" id="PF07727"/>
    </source>
</evidence>
<gene>
    <name evidence="3" type="ORF">PCOR1329_LOCUS78943</name>
</gene>
<keyword evidence="1" id="KW-1133">Transmembrane helix</keyword>
<reference evidence="3" key="1">
    <citation type="submission" date="2023-10" db="EMBL/GenBank/DDBJ databases">
        <authorList>
            <person name="Chen Y."/>
            <person name="Shah S."/>
            <person name="Dougan E. K."/>
            <person name="Thang M."/>
            <person name="Chan C."/>
        </authorList>
    </citation>
    <scope>NUCLEOTIDE SEQUENCE [LARGE SCALE GENOMIC DNA]</scope>
</reference>
<comment type="caution">
    <text evidence="3">The sequence shown here is derived from an EMBL/GenBank/DDBJ whole genome shotgun (WGS) entry which is preliminary data.</text>
</comment>